<evidence type="ECO:0000256" key="6">
    <source>
        <dbReference type="ARBA" id="ARBA00023027"/>
    </source>
</evidence>
<evidence type="ECO:0000256" key="3">
    <source>
        <dbReference type="ARBA" id="ARBA00022598"/>
    </source>
</evidence>
<keyword evidence="4 7" id="KW-0547">Nucleotide-binding</keyword>
<protein>
    <recommendedName>
        <fullName evidence="7 8">Glutamine-dependent NAD(+) synthetase</fullName>
        <ecNumber evidence="7 8">6.3.5.1</ecNumber>
    </recommendedName>
    <alternativeName>
        <fullName evidence="7 8">NAD(+) synthase [glutamine-hydrolyzing]</fullName>
    </alternativeName>
</protein>
<gene>
    <name evidence="7" type="primary">nadE</name>
    <name evidence="11" type="ORF">HQ43_09175</name>
</gene>
<feature type="binding site" evidence="7">
    <location>
        <begin position="354"/>
        <end position="361"/>
    </location>
    <ligand>
        <name>ATP</name>
        <dbReference type="ChEBI" id="CHEBI:30616"/>
    </ligand>
</feature>
<feature type="active site" description="Proton acceptor; for glutaminase activity" evidence="7">
    <location>
        <position position="46"/>
    </location>
</feature>
<dbReference type="Pfam" id="PF00795">
    <property type="entry name" value="CN_hydrolase"/>
    <property type="match status" value="1"/>
</dbReference>
<evidence type="ECO:0000259" key="10">
    <source>
        <dbReference type="PROSITE" id="PS50263"/>
    </source>
</evidence>
<feature type="binding site" evidence="7">
    <location>
        <position position="195"/>
    </location>
    <ligand>
        <name>L-glutamine</name>
        <dbReference type="ChEBI" id="CHEBI:58359"/>
    </ligand>
</feature>
<organism evidence="11 12">
    <name type="scientific">Porphyromonas canoris</name>
    <dbReference type="NCBI Taxonomy" id="36875"/>
    <lineage>
        <taxon>Bacteria</taxon>
        <taxon>Pseudomonadati</taxon>
        <taxon>Bacteroidota</taxon>
        <taxon>Bacteroidia</taxon>
        <taxon>Bacteroidales</taxon>
        <taxon>Porphyromonadaceae</taxon>
        <taxon>Porphyromonas</taxon>
    </lineage>
</organism>
<evidence type="ECO:0000256" key="4">
    <source>
        <dbReference type="ARBA" id="ARBA00022741"/>
    </source>
</evidence>
<feature type="binding site" evidence="7">
    <location>
        <position position="440"/>
    </location>
    <ligand>
        <name>deamido-NAD(+)</name>
        <dbReference type="ChEBI" id="CHEBI:58437"/>
        <note>ligand shared between two neighboring subunits</note>
    </ligand>
</feature>
<accession>A0ABR4XKH3</accession>
<dbReference type="HAMAP" id="MF_02090">
    <property type="entry name" value="NadE_glutamine_dep"/>
    <property type="match status" value="1"/>
</dbReference>
<evidence type="ECO:0000256" key="2">
    <source>
        <dbReference type="ARBA" id="ARBA00007145"/>
    </source>
</evidence>
<evidence type="ECO:0000256" key="1">
    <source>
        <dbReference type="ARBA" id="ARBA00005188"/>
    </source>
</evidence>
<dbReference type="PROSITE" id="PS50263">
    <property type="entry name" value="CN_HYDROLASE"/>
    <property type="match status" value="1"/>
</dbReference>
<dbReference type="PANTHER" id="PTHR23090:SF9">
    <property type="entry name" value="GLUTAMINE-DEPENDENT NAD(+) SYNTHETASE"/>
    <property type="match status" value="1"/>
</dbReference>
<reference evidence="11 12" key="1">
    <citation type="submission" date="2014-08" db="EMBL/GenBank/DDBJ databases">
        <title>Porphyromonas canoris strain:OH2762 Genome sequencing.</title>
        <authorList>
            <person name="Wallis C."/>
            <person name="Deusch O."/>
            <person name="O'Flynn C."/>
            <person name="Davis I."/>
            <person name="Jospin G."/>
            <person name="Darling A.E."/>
            <person name="Coil D.A."/>
            <person name="Alexiev A."/>
            <person name="Horsfall A."/>
            <person name="Kirkwood N."/>
            <person name="Harris S."/>
            <person name="Eisen J.A."/>
        </authorList>
    </citation>
    <scope>NUCLEOTIDE SEQUENCE [LARGE SCALE GENOMIC DNA]</scope>
    <source>
        <strain evidence="12">COT-108 OH2762</strain>
    </source>
</reference>
<feature type="active site" description="Nucleophile; for glutaminase activity" evidence="7">
    <location>
        <position position="168"/>
    </location>
</feature>
<sequence length="643" mass="72397">MKHGYVKVAAGVPFVKVADCNYNIERIEKLIFKACEKGVEIITFPELCITGYTCSDLFIQPFLQRQAEEALCTLVERTKETDILVFVGMPIRVEQRLYNAAIAFQNGKILGAIPKTFLPNYREFQERRWFSSANELSLSHINIKDFVVPIGHNLLFKYKQIGIGVEICEDMWTATPPGTRLSLYGAHIIFNLSASNENAGKHAYLRALISGNSAQAICGYVYASCGYGESSTDLVYTGKAFIAENGEILSEMERFEYGERLLINDIDVEYIRTERLINTSFKSVASVVCTEEMTEIPFYLNEVKEYDMTRPVEKYPFMPSSKNWKERCQEMWDIQMSALFQRLIHIGTKKAVIGISGGLDSTLTLMVAVHAFDFMGWDRKGIIGVTMPGFGTSERTYNNAKTMMNGLGISTREVEITESVRNHLAAIGHDGKSYDVTFENAQARERAQILMDIANMEGAIVLGTGDLSELALGWTTFAGDHMSMYNVNASIPKTVVRLMVEHIADNGGYAKVVEDALRDVLKTPVSPELLPEKDKDGTNRQSTEAIIGPYELHDFFLYHMIHNAFSPTKILFMAGKAFGDKYSKDMLKRTMTTFIRRFFSNQFKRNCSPDAPKVGAITLSPRGGWRMPSDAVGEMWIREIEKF</sequence>
<dbReference type="InterPro" id="IPR041856">
    <property type="entry name" value="NAD+_synth_C"/>
</dbReference>
<dbReference type="Gene3D" id="3.40.50.620">
    <property type="entry name" value="HUPs"/>
    <property type="match status" value="1"/>
</dbReference>
<feature type="binding site" evidence="7">
    <location>
        <position position="464"/>
    </location>
    <ligand>
        <name>ATP</name>
        <dbReference type="ChEBI" id="CHEBI:30616"/>
    </ligand>
</feature>
<dbReference type="EC" id="6.3.5.1" evidence="7 8"/>
<feature type="binding site" evidence="7">
    <location>
        <position position="201"/>
    </location>
    <ligand>
        <name>L-glutamine</name>
        <dbReference type="ChEBI" id="CHEBI:58359"/>
    </ligand>
</feature>
<feature type="domain" description="CN hydrolase" evidence="10">
    <location>
        <begin position="6"/>
        <end position="268"/>
    </location>
</feature>
<dbReference type="PIRSF" id="PIRSF006630">
    <property type="entry name" value="NADS_GAT"/>
    <property type="match status" value="1"/>
</dbReference>
<feature type="active site" description="For glutaminase activity" evidence="7">
    <location>
        <position position="115"/>
    </location>
</feature>
<dbReference type="InterPro" id="IPR003010">
    <property type="entry name" value="C-N_Hydrolase"/>
</dbReference>
<dbReference type="InterPro" id="IPR003694">
    <property type="entry name" value="NAD_synthase"/>
</dbReference>
<comment type="pathway">
    <text evidence="1 7 8">Cofactor biosynthesis; NAD(+) biosynthesis; NAD(+) from deamido-NAD(+) (L-Gln route): step 1/1.</text>
</comment>
<comment type="caution">
    <text evidence="11">The sequence shown here is derived from an EMBL/GenBank/DDBJ whole genome shotgun (WGS) entry which is preliminary data.</text>
</comment>
<dbReference type="InterPro" id="IPR014729">
    <property type="entry name" value="Rossmann-like_a/b/a_fold"/>
</dbReference>
<comment type="similarity">
    <text evidence="2 7 8">In the C-terminal section; belongs to the NAD synthetase family.</text>
</comment>
<dbReference type="SUPFAM" id="SSF56317">
    <property type="entry name" value="Carbon-nitrogen hydrolase"/>
    <property type="match status" value="1"/>
</dbReference>
<dbReference type="SUPFAM" id="SSF52402">
    <property type="entry name" value="Adenine nucleotide alpha hydrolases-like"/>
    <property type="match status" value="1"/>
</dbReference>
<dbReference type="InterPro" id="IPR014445">
    <property type="entry name" value="Gln-dep_NAD_synthase"/>
</dbReference>
<evidence type="ECO:0000256" key="5">
    <source>
        <dbReference type="ARBA" id="ARBA00022840"/>
    </source>
</evidence>
<dbReference type="EMBL" id="JQZV01000013">
    <property type="protein sequence ID" value="KGN92183.1"/>
    <property type="molecule type" value="Genomic_DNA"/>
</dbReference>
<feature type="binding site" evidence="7">
    <location>
        <begin position="474"/>
        <end position="477"/>
    </location>
    <ligand>
        <name>deamido-NAD(+)</name>
        <dbReference type="ChEBI" id="CHEBI:58437"/>
        <note>ligand shared between two neighboring subunits</note>
    </ligand>
</feature>
<evidence type="ECO:0000313" key="11">
    <source>
        <dbReference type="EMBL" id="KGN92183.1"/>
    </source>
</evidence>
<dbReference type="InterPro" id="IPR036526">
    <property type="entry name" value="C-N_Hydrolase_sf"/>
</dbReference>
<evidence type="ECO:0000256" key="7">
    <source>
        <dbReference type="HAMAP-Rule" id="MF_02090"/>
    </source>
</evidence>
<feature type="binding site" evidence="7">
    <location>
        <position position="121"/>
    </location>
    <ligand>
        <name>L-glutamine</name>
        <dbReference type="ChEBI" id="CHEBI:58359"/>
    </ligand>
</feature>
<dbReference type="PANTHER" id="PTHR23090">
    <property type="entry name" value="NH 3 /GLUTAMINE-DEPENDENT NAD + SYNTHETASE"/>
    <property type="match status" value="1"/>
</dbReference>
<keyword evidence="6 7" id="KW-0520">NAD</keyword>
<evidence type="ECO:0000313" key="12">
    <source>
        <dbReference type="Proteomes" id="UP000030101"/>
    </source>
</evidence>
<feature type="binding site" evidence="7">
    <location>
        <position position="604"/>
    </location>
    <ligand>
        <name>deamido-NAD(+)</name>
        <dbReference type="ChEBI" id="CHEBI:58437"/>
        <note>ligand shared between two neighboring subunits</note>
    </ligand>
</feature>
<proteinExistence type="inferred from homology"/>
<comment type="similarity">
    <text evidence="9">Belongs to the NAD synthetase family.</text>
</comment>
<feature type="binding site" evidence="7">
    <location>
        <position position="469"/>
    </location>
    <ligand>
        <name>deamido-NAD(+)</name>
        <dbReference type="ChEBI" id="CHEBI:58437"/>
        <note>ligand shared between two neighboring subunits</note>
    </ligand>
</feature>
<comment type="catalytic activity">
    <reaction evidence="7 8">
        <text>deamido-NAD(+) + L-glutamine + ATP + H2O = L-glutamate + AMP + diphosphate + NAD(+) + H(+)</text>
        <dbReference type="Rhea" id="RHEA:24384"/>
        <dbReference type="ChEBI" id="CHEBI:15377"/>
        <dbReference type="ChEBI" id="CHEBI:15378"/>
        <dbReference type="ChEBI" id="CHEBI:29985"/>
        <dbReference type="ChEBI" id="CHEBI:30616"/>
        <dbReference type="ChEBI" id="CHEBI:33019"/>
        <dbReference type="ChEBI" id="CHEBI:57540"/>
        <dbReference type="ChEBI" id="CHEBI:58359"/>
        <dbReference type="ChEBI" id="CHEBI:58437"/>
        <dbReference type="ChEBI" id="CHEBI:456215"/>
        <dbReference type="EC" id="6.3.5.1"/>
    </reaction>
</comment>
<dbReference type="CDD" id="cd07570">
    <property type="entry name" value="GAT_Gln-NAD-synth"/>
    <property type="match status" value="1"/>
</dbReference>
<keyword evidence="12" id="KW-1185">Reference proteome</keyword>
<dbReference type="NCBIfam" id="NF002730">
    <property type="entry name" value="PRK02628.1"/>
    <property type="match status" value="1"/>
</dbReference>
<dbReference type="InterPro" id="IPR022310">
    <property type="entry name" value="NAD/GMP_synthase"/>
</dbReference>
<dbReference type="Gene3D" id="3.60.110.10">
    <property type="entry name" value="Carbon-nitrogen hydrolase"/>
    <property type="match status" value="1"/>
</dbReference>
<evidence type="ECO:0000256" key="8">
    <source>
        <dbReference type="PIRNR" id="PIRNR006630"/>
    </source>
</evidence>
<dbReference type="Proteomes" id="UP000030101">
    <property type="component" value="Unassembled WGS sequence"/>
</dbReference>
<dbReference type="RefSeq" id="WP_036792270.1">
    <property type="nucleotide sequence ID" value="NZ_JQZV01000013.1"/>
</dbReference>
<keyword evidence="5 7" id="KW-0067">ATP-binding</keyword>
<evidence type="ECO:0000256" key="9">
    <source>
        <dbReference type="RuleBase" id="RU003811"/>
    </source>
</evidence>
<dbReference type="NCBIfam" id="TIGR00552">
    <property type="entry name" value="nadE"/>
    <property type="match status" value="1"/>
</dbReference>
<dbReference type="Pfam" id="PF02540">
    <property type="entry name" value="NAD_synthase"/>
    <property type="match status" value="1"/>
</dbReference>
<keyword evidence="3 7" id="KW-0436">Ligase</keyword>
<dbReference type="Gene3D" id="1.10.10.1140">
    <property type="entry name" value="Glutamine-dependent NAD+ synthetase, C-terminal domain"/>
    <property type="match status" value="1"/>
</dbReference>
<name>A0ABR4XKH3_9PORP</name>
<dbReference type="CDD" id="cd00553">
    <property type="entry name" value="NAD_synthase"/>
    <property type="match status" value="1"/>
</dbReference>
<comment type="function">
    <text evidence="7">Catalyzes the ATP-dependent amidation of deamido-NAD to form NAD. Uses L-glutamine as a nitrogen source.</text>
</comment>